<evidence type="ECO:0000313" key="2">
    <source>
        <dbReference type="Proteomes" id="UP000053558"/>
    </source>
</evidence>
<dbReference type="RefSeq" id="XP_007773262.1">
    <property type="nucleotide sequence ID" value="XM_007775072.1"/>
</dbReference>
<reference evidence="2" key="1">
    <citation type="journal article" date="2012" name="Science">
        <title>The Paleozoic origin of enzymatic lignin decomposition reconstructed from 31 fungal genomes.</title>
        <authorList>
            <person name="Floudas D."/>
            <person name="Binder M."/>
            <person name="Riley R."/>
            <person name="Barry K."/>
            <person name="Blanchette R.A."/>
            <person name="Henrissat B."/>
            <person name="Martinez A.T."/>
            <person name="Otillar R."/>
            <person name="Spatafora J.W."/>
            <person name="Yadav J.S."/>
            <person name="Aerts A."/>
            <person name="Benoit I."/>
            <person name="Boyd A."/>
            <person name="Carlson A."/>
            <person name="Copeland A."/>
            <person name="Coutinho P.M."/>
            <person name="de Vries R.P."/>
            <person name="Ferreira P."/>
            <person name="Findley K."/>
            <person name="Foster B."/>
            <person name="Gaskell J."/>
            <person name="Glotzer D."/>
            <person name="Gorecki P."/>
            <person name="Heitman J."/>
            <person name="Hesse C."/>
            <person name="Hori C."/>
            <person name="Igarashi K."/>
            <person name="Jurgens J.A."/>
            <person name="Kallen N."/>
            <person name="Kersten P."/>
            <person name="Kohler A."/>
            <person name="Kuees U."/>
            <person name="Kumar T.K.A."/>
            <person name="Kuo A."/>
            <person name="LaButti K."/>
            <person name="Larrondo L.F."/>
            <person name="Lindquist E."/>
            <person name="Ling A."/>
            <person name="Lombard V."/>
            <person name="Lucas S."/>
            <person name="Lundell T."/>
            <person name="Martin R."/>
            <person name="McLaughlin D.J."/>
            <person name="Morgenstern I."/>
            <person name="Morin E."/>
            <person name="Murat C."/>
            <person name="Nagy L.G."/>
            <person name="Nolan M."/>
            <person name="Ohm R.A."/>
            <person name="Patyshakuliyeva A."/>
            <person name="Rokas A."/>
            <person name="Ruiz-Duenas F.J."/>
            <person name="Sabat G."/>
            <person name="Salamov A."/>
            <person name="Samejima M."/>
            <person name="Schmutz J."/>
            <person name="Slot J.C."/>
            <person name="St John F."/>
            <person name="Stenlid J."/>
            <person name="Sun H."/>
            <person name="Sun S."/>
            <person name="Syed K."/>
            <person name="Tsang A."/>
            <person name="Wiebenga A."/>
            <person name="Young D."/>
            <person name="Pisabarro A."/>
            <person name="Eastwood D.C."/>
            <person name="Martin F."/>
            <person name="Cullen D."/>
            <person name="Grigoriev I.V."/>
            <person name="Hibbett D.S."/>
        </authorList>
    </citation>
    <scope>NUCLEOTIDE SEQUENCE [LARGE SCALE GENOMIC DNA]</scope>
    <source>
        <strain evidence="2">RWD-64-598 SS2</strain>
    </source>
</reference>
<comment type="caution">
    <text evidence="1">The sequence shown here is derived from an EMBL/GenBank/DDBJ whole genome shotgun (WGS) entry which is preliminary data.</text>
</comment>
<accession>A0A5M3MD40</accession>
<proteinExistence type="predicted"/>
<organism evidence="1 2">
    <name type="scientific">Coniophora puteana (strain RWD-64-598)</name>
    <name type="common">Brown rot fungus</name>
    <dbReference type="NCBI Taxonomy" id="741705"/>
    <lineage>
        <taxon>Eukaryota</taxon>
        <taxon>Fungi</taxon>
        <taxon>Dikarya</taxon>
        <taxon>Basidiomycota</taxon>
        <taxon>Agaricomycotina</taxon>
        <taxon>Agaricomycetes</taxon>
        <taxon>Agaricomycetidae</taxon>
        <taxon>Boletales</taxon>
        <taxon>Coniophorineae</taxon>
        <taxon>Coniophoraceae</taxon>
        <taxon>Coniophora</taxon>
    </lineage>
</organism>
<dbReference type="EMBL" id="JH711585">
    <property type="protein sequence ID" value="EIW76956.1"/>
    <property type="molecule type" value="Genomic_DNA"/>
</dbReference>
<evidence type="ECO:0000313" key="1">
    <source>
        <dbReference type="EMBL" id="EIW76956.1"/>
    </source>
</evidence>
<dbReference type="Proteomes" id="UP000053558">
    <property type="component" value="Unassembled WGS sequence"/>
</dbReference>
<dbReference type="KEGG" id="cput:CONPUDRAFT_168671"/>
<dbReference type="OrthoDB" id="70161at2759"/>
<dbReference type="GeneID" id="19206052"/>
<sequence length="247" mass="26878">MTDSLKPASEELDITSPVDCGRATPSTLALDVLLAVPEHTGHATSHMLVYHASDLSRVRVKPTRCFVLLESWSLAFYFWPSAHERTTHMGVAGATPGARSVVLFMHASEPASRRRTHPRACDSLPEHFVFHGWPIRDRGRCATVPRFLLQWSGIAPSAGGARGSLRSLIPVPCQSSKTPSLHPPASCLDESQATPRLASLYHLAFHVLLSELALPIHDMRSGSRILFGEPAALPFYGVTSRTGDVSD</sequence>
<keyword evidence="2" id="KW-1185">Reference proteome</keyword>
<gene>
    <name evidence="1" type="ORF">CONPUDRAFT_168671</name>
</gene>
<dbReference type="AlphaFoldDB" id="A0A5M3MD40"/>
<protein>
    <submittedName>
        <fullName evidence="1">Uncharacterized protein</fullName>
    </submittedName>
</protein>
<name>A0A5M3MD40_CONPW</name>